<dbReference type="PANTHER" id="PTHR35093">
    <property type="entry name" value="OUTER MEMBRANE PROTEIN NMB0088-RELATED"/>
    <property type="match status" value="1"/>
</dbReference>
<dbReference type="Proteomes" id="UP001207918">
    <property type="component" value="Unassembled WGS sequence"/>
</dbReference>
<evidence type="ECO:0000256" key="8">
    <source>
        <dbReference type="SAM" id="SignalP"/>
    </source>
</evidence>
<dbReference type="EMBL" id="JAGGJA010000012">
    <property type="protein sequence ID" value="MCW9708363.1"/>
    <property type="molecule type" value="Genomic_DNA"/>
</dbReference>
<feature type="chain" id="PRO_5045996589" evidence="8">
    <location>
        <begin position="30"/>
        <end position="493"/>
    </location>
</feature>
<comment type="similarity">
    <text evidence="2">Belongs to the OmpP1/FadL family.</text>
</comment>
<dbReference type="SUPFAM" id="SSF56935">
    <property type="entry name" value="Porins"/>
    <property type="match status" value="1"/>
</dbReference>
<evidence type="ECO:0000256" key="1">
    <source>
        <dbReference type="ARBA" id="ARBA00004571"/>
    </source>
</evidence>
<keyword evidence="7" id="KW-0998">Cell outer membrane</keyword>
<comment type="caution">
    <text evidence="9">The sequence shown here is derived from an EMBL/GenBank/DDBJ whole genome shotgun (WGS) entry which is preliminary data.</text>
</comment>
<evidence type="ECO:0000256" key="3">
    <source>
        <dbReference type="ARBA" id="ARBA00022452"/>
    </source>
</evidence>
<evidence type="ECO:0000313" key="10">
    <source>
        <dbReference type="Proteomes" id="UP001207918"/>
    </source>
</evidence>
<dbReference type="InterPro" id="IPR005017">
    <property type="entry name" value="OMPP1/FadL/TodX"/>
</dbReference>
<keyword evidence="6" id="KW-0472">Membrane</keyword>
<dbReference type="PANTHER" id="PTHR35093:SF8">
    <property type="entry name" value="OUTER MEMBRANE PROTEIN NMB0088-RELATED"/>
    <property type="match status" value="1"/>
</dbReference>
<proteinExistence type="inferred from homology"/>
<gene>
    <name evidence="9" type="ORF">J6I44_15965</name>
</gene>
<accession>A0ABT3PR70</accession>
<evidence type="ECO:0000313" key="9">
    <source>
        <dbReference type="EMBL" id="MCW9708363.1"/>
    </source>
</evidence>
<evidence type="ECO:0000256" key="4">
    <source>
        <dbReference type="ARBA" id="ARBA00022692"/>
    </source>
</evidence>
<keyword evidence="5 8" id="KW-0732">Signal</keyword>
<evidence type="ECO:0000256" key="7">
    <source>
        <dbReference type="ARBA" id="ARBA00023237"/>
    </source>
</evidence>
<evidence type="ECO:0000256" key="6">
    <source>
        <dbReference type="ARBA" id="ARBA00023136"/>
    </source>
</evidence>
<comment type="subcellular location">
    <subcellularLocation>
        <location evidence="1">Cell outer membrane</location>
        <topology evidence="1">Multi-pass membrane protein</topology>
    </subcellularLocation>
</comment>
<protein>
    <submittedName>
        <fullName evidence="9">Outer membrane protein transport protein</fullName>
    </submittedName>
</protein>
<keyword evidence="10" id="KW-1185">Reference proteome</keyword>
<dbReference type="Gene3D" id="2.40.160.60">
    <property type="entry name" value="Outer membrane protein transport protein (OMPP1/FadL/TodX)"/>
    <property type="match status" value="1"/>
</dbReference>
<evidence type="ECO:0000256" key="2">
    <source>
        <dbReference type="ARBA" id="ARBA00008163"/>
    </source>
</evidence>
<feature type="signal peptide" evidence="8">
    <location>
        <begin position="1"/>
        <end position="29"/>
    </location>
</feature>
<name>A0ABT3PR70_9BACT</name>
<organism evidence="9 10">
    <name type="scientific">Fodinibius salsisoli</name>
    <dbReference type="NCBI Taxonomy" id="2820877"/>
    <lineage>
        <taxon>Bacteria</taxon>
        <taxon>Pseudomonadati</taxon>
        <taxon>Balneolota</taxon>
        <taxon>Balneolia</taxon>
        <taxon>Balneolales</taxon>
        <taxon>Balneolaceae</taxon>
        <taxon>Fodinibius</taxon>
    </lineage>
</organism>
<sequence>MNIRSISKKWAFLCIPLFLTIGILSTAQAQNATDVLRYSLEYPSYDPVTLVMPGIGSHTGYGAYQDNPASMAFAENGYMSFSLSSRYVDESATYLGNVSDFSDTQTSVGDLGFLYKFPTKRGSLVIGGGYSQSTDYNRAFSVNARNNESTLTDFYNSSFITDDLYFAAYDAFAIYDPTPGDDSYENTTSVFRAGRNYEGINQNMEVVERGQLGNYSAFIATEAMKNLYLGASIGFSSGTYTYERDFLESDPDNIYNNSANNTDIDDILSLDTIEATIQAFSAQLGLVYQPTEQFNIGVSYEFPSRLQVDETFNTEIITTFDNGDVAETEAPADFSYEVIRPQRLKGGLTYSNEGLTISALAEGVFYSQAEYDEEGISDYETDLNNTIESNFKDVVNFRGGLEYEMNNKFTPRVGYGYMPSPTRGFDSSRQFVSGGFSTEINQSMIFNLGLQYSFWDDESSLYDYEAPDGNIFAERATEEVGHLNVMAGIKIAL</sequence>
<evidence type="ECO:0000256" key="5">
    <source>
        <dbReference type="ARBA" id="ARBA00022729"/>
    </source>
</evidence>
<dbReference type="Pfam" id="PF03349">
    <property type="entry name" value="Toluene_X"/>
    <property type="match status" value="1"/>
</dbReference>
<reference evidence="9 10" key="1">
    <citation type="submission" date="2021-03" db="EMBL/GenBank/DDBJ databases">
        <title>Aliifodinibius sp. nov., a new bacterium isolated from saline soil.</title>
        <authorList>
            <person name="Galisteo C."/>
            <person name="De La Haba R."/>
            <person name="Sanchez-Porro C."/>
            <person name="Ventosa A."/>
        </authorList>
    </citation>
    <scope>NUCLEOTIDE SEQUENCE [LARGE SCALE GENOMIC DNA]</scope>
    <source>
        <strain evidence="9 10">1BSP15-2V2</strain>
    </source>
</reference>
<keyword evidence="3" id="KW-1134">Transmembrane beta strand</keyword>
<keyword evidence="4" id="KW-0812">Transmembrane</keyword>
<dbReference type="RefSeq" id="WP_265767148.1">
    <property type="nucleotide sequence ID" value="NZ_JAGGJA010000012.1"/>
</dbReference>